<dbReference type="InterPro" id="IPR001173">
    <property type="entry name" value="Glyco_trans_2-like"/>
</dbReference>
<dbReference type="EMBL" id="QNQU01000004">
    <property type="protein sequence ID" value="RBQ10007.1"/>
    <property type="molecule type" value="Genomic_DNA"/>
</dbReference>
<name>A0A366L808_9SPHI</name>
<dbReference type="Proteomes" id="UP000252081">
    <property type="component" value="Unassembled WGS sequence"/>
</dbReference>
<comment type="caution">
    <text evidence="2">The sequence shown here is derived from an EMBL/GenBank/DDBJ whole genome shotgun (WGS) entry which is preliminary data.</text>
</comment>
<evidence type="ECO:0000313" key="2">
    <source>
        <dbReference type="EMBL" id="RBQ10007.1"/>
    </source>
</evidence>
<reference evidence="2 3" key="1">
    <citation type="submission" date="2018-07" db="EMBL/GenBank/DDBJ databases">
        <title>A draft genome of a endophytic bacteria, a new species of Pedobacter.</title>
        <authorList>
            <person name="Zhang Z.D."/>
            <person name="Chen Z.J."/>
        </authorList>
    </citation>
    <scope>NUCLEOTIDE SEQUENCE [LARGE SCALE GENOMIC DNA]</scope>
    <source>
        <strain evidence="2 3">RS10</strain>
    </source>
</reference>
<evidence type="ECO:0000259" key="1">
    <source>
        <dbReference type="Pfam" id="PF00535"/>
    </source>
</evidence>
<evidence type="ECO:0000313" key="3">
    <source>
        <dbReference type="Proteomes" id="UP000252081"/>
    </source>
</evidence>
<keyword evidence="3" id="KW-1185">Reference proteome</keyword>
<dbReference type="PANTHER" id="PTHR22916">
    <property type="entry name" value="GLYCOSYLTRANSFERASE"/>
    <property type="match status" value="1"/>
</dbReference>
<dbReference type="RefSeq" id="WP_113947942.1">
    <property type="nucleotide sequence ID" value="NZ_QNQU01000004.1"/>
</dbReference>
<gene>
    <name evidence="2" type="ORF">DRW42_06100</name>
</gene>
<dbReference type="SUPFAM" id="SSF53448">
    <property type="entry name" value="Nucleotide-diphospho-sugar transferases"/>
    <property type="match status" value="1"/>
</dbReference>
<protein>
    <recommendedName>
        <fullName evidence="1">Glycosyltransferase 2-like domain-containing protein</fullName>
    </recommendedName>
</protein>
<dbReference type="GO" id="GO:0016758">
    <property type="term" value="F:hexosyltransferase activity"/>
    <property type="evidence" value="ECO:0007669"/>
    <property type="project" value="UniProtKB-ARBA"/>
</dbReference>
<sequence length="336" mass="39261">MDYPLISVIMPCYNVEKYVHTAIKSILNQTYKNFEFLILDDGSTDKTKNIIKSIDDERIILFECDLNQGLVKQLNKGISAAKGEYIARMDADDWAHPDRLTIQVNYLLKNPDVGVCGTDINLWDGNKIKGTWKFPISDQEIKTRLFFKCPFAHPSVIYRKSLFNNNAEVYNSSYFPAEDYELWLRLKTKTSFHNINKTLLKYRISPNSISNTQSDKQSEKAFEISWLQVLSFDIPKDILELYFSTHKSFIIGPWPDNKHDLIKLITWLEILIEVNEYKKQLAPAKFNLMLAEKLWKICYFLSYKKINSISLYRQSKLKGFYSPPILEQMLSCIKND</sequence>
<accession>A0A366L808</accession>
<dbReference type="OrthoDB" id="9815829at2"/>
<dbReference type="AlphaFoldDB" id="A0A366L808"/>
<dbReference type="Pfam" id="PF00535">
    <property type="entry name" value="Glycos_transf_2"/>
    <property type="match status" value="1"/>
</dbReference>
<dbReference type="InterPro" id="IPR029044">
    <property type="entry name" value="Nucleotide-diphossugar_trans"/>
</dbReference>
<organism evidence="2 3">
    <name type="scientific">Pedobacter miscanthi</name>
    <dbReference type="NCBI Taxonomy" id="2259170"/>
    <lineage>
        <taxon>Bacteria</taxon>
        <taxon>Pseudomonadati</taxon>
        <taxon>Bacteroidota</taxon>
        <taxon>Sphingobacteriia</taxon>
        <taxon>Sphingobacteriales</taxon>
        <taxon>Sphingobacteriaceae</taxon>
        <taxon>Pedobacter</taxon>
    </lineage>
</organism>
<dbReference type="Gene3D" id="3.90.550.10">
    <property type="entry name" value="Spore Coat Polysaccharide Biosynthesis Protein SpsA, Chain A"/>
    <property type="match status" value="1"/>
</dbReference>
<proteinExistence type="predicted"/>
<dbReference type="PANTHER" id="PTHR22916:SF3">
    <property type="entry name" value="UDP-GLCNAC:BETAGAL BETA-1,3-N-ACETYLGLUCOSAMINYLTRANSFERASE-LIKE PROTEIN 1"/>
    <property type="match status" value="1"/>
</dbReference>
<feature type="domain" description="Glycosyltransferase 2-like" evidence="1">
    <location>
        <begin position="7"/>
        <end position="156"/>
    </location>
</feature>